<dbReference type="EMBL" id="VWRR01000007">
    <property type="protein sequence ID" value="KAF6003197.1"/>
    <property type="molecule type" value="Genomic_DNA"/>
</dbReference>
<name>A0A7J7IL01_9RHOD</name>
<reference evidence="1 2" key="1">
    <citation type="journal article" date="2020" name="J. Phycol.">
        <title>Comparative genome analysis reveals Cyanidiococcus gen. nov., a new extremophilic red algal genus sister to Cyanidioschyzon (Cyanidioschyzonaceae, Rhodophyta).</title>
        <authorList>
            <person name="Liu S.-L."/>
            <person name="Chiang Y.-R."/>
            <person name="Yoon H.S."/>
            <person name="Fu H.-Y."/>
        </authorList>
    </citation>
    <scope>NUCLEOTIDE SEQUENCE [LARGE SCALE GENOMIC DNA]</scope>
    <source>
        <strain evidence="1 2">THAL066</strain>
    </source>
</reference>
<accession>A0A7J7IL01</accession>
<sequence>MFEKRIYNADTFRLIHLIGSCISDEQLDRVTRLVSIRARENSRCSCFDFQELSNKTSMHLCPSSLFKLVGEAGHFGLEGDFCVCDMPASSSHAMYFKKFIS</sequence>
<keyword evidence="2" id="KW-1185">Reference proteome</keyword>
<comment type="caution">
    <text evidence="1">The sequence shown here is derived from an EMBL/GenBank/DDBJ whole genome shotgun (WGS) entry which is preliminary data.</text>
</comment>
<gene>
    <name evidence="1" type="ORF">F1559_000861</name>
</gene>
<evidence type="ECO:0000313" key="2">
    <source>
        <dbReference type="Proteomes" id="UP000530660"/>
    </source>
</evidence>
<dbReference type="AlphaFoldDB" id="A0A7J7IL01"/>
<evidence type="ECO:0000313" key="1">
    <source>
        <dbReference type="EMBL" id="KAF6003197.1"/>
    </source>
</evidence>
<proteinExistence type="predicted"/>
<organism evidence="1 2">
    <name type="scientific">Cyanidiococcus yangmingshanensis</name>
    <dbReference type="NCBI Taxonomy" id="2690220"/>
    <lineage>
        <taxon>Eukaryota</taxon>
        <taxon>Rhodophyta</taxon>
        <taxon>Bangiophyceae</taxon>
        <taxon>Cyanidiales</taxon>
        <taxon>Cyanidiaceae</taxon>
        <taxon>Cyanidiococcus</taxon>
    </lineage>
</organism>
<dbReference type="Proteomes" id="UP000530660">
    <property type="component" value="Unassembled WGS sequence"/>
</dbReference>
<protein>
    <submittedName>
        <fullName evidence="1">Uncharacterized protein</fullName>
    </submittedName>
</protein>